<gene>
    <name evidence="2" type="ORF">L211DRAFT_837596</name>
</gene>
<evidence type="ECO:0000313" key="3">
    <source>
        <dbReference type="Proteomes" id="UP000267821"/>
    </source>
</evidence>
<dbReference type="InParanoid" id="A0A3N4LN09"/>
<dbReference type="EMBL" id="ML121542">
    <property type="protein sequence ID" value="RPB24220.1"/>
    <property type="molecule type" value="Genomic_DNA"/>
</dbReference>
<feature type="chain" id="PRO_5018107118" description="Secreted protein" evidence="1">
    <location>
        <begin position="26"/>
        <end position="76"/>
    </location>
</feature>
<proteinExistence type="predicted"/>
<sequence>MTSTAFSKACLFLLLLFRTLQFNSPFKTWLILLVSHKKDLKLISRSIRFKHYLRTSGKDFWVPTSSTSNTPSGSAN</sequence>
<evidence type="ECO:0000313" key="2">
    <source>
        <dbReference type="EMBL" id="RPB24220.1"/>
    </source>
</evidence>
<evidence type="ECO:0000256" key="1">
    <source>
        <dbReference type="SAM" id="SignalP"/>
    </source>
</evidence>
<keyword evidence="3" id="KW-1185">Reference proteome</keyword>
<protein>
    <recommendedName>
        <fullName evidence="4">Secreted protein</fullName>
    </recommendedName>
</protein>
<feature type="signal peptide" evidence="1">
    <location>
        <begin position="1"/>
        <end position="25"/>
    </location>
</feature>
<keyword evidence="1" id="KW-0732">Signal</keyword>
<name>A0A3N4LN09_9PEZI</name>
<reference evidence="2 3" key="1">
    <citation type="journal article" date="2018" name="Nat. Ecol. Evol.">
        <title>Pezizomycetes genomes reveal the molecular basis of ectomycorrhizal truffle lifestyle.</title>
        <authorList>
            <person name="Murat C."/>
            <person name="Payen T."/>
            <person name="Noel B."/>
            <person name="Kuo A."/>
            <person name="Morin E."/>
            <person name="Chen J."/>
            <person name="Kohler A."/>
            <person name="Krizsan K."/>
            <person name="Balestrini R."/>
            <person name="Da Silva C."/>
            <person name="Montanini B."/>
            <person name="Hainaut M."/>
            <person name="Levati E."/>
            <person name="Barry K.W."/>
            <person name="Belfiori B."/>
            <person name="Cichocki N."/>
            <person name="Clum A."/>
            <person name="Dockter R.B."/>
            <person name="Fauchery L."/>
            <person name="Guy J."/>
            <person name="Iotti M."/>
            <person name="Le Tacon F."/>
            <person name="Lindquist E.A."/>
            <person name="Lipzen A."/>
            <person name="Malagnac F."/>
            <person name="Mello A."/>
            <person name="Molinier V."/>
            <person name="Miyauchi S."/>
            <person name="Poulain J."/>
            <person name="Riccioni C."/>
            <person name="Rubini A."/>
            <person name="Sitrit Y."/>
            <person name="Splivallo R."/>
            <person name="Traeger S."/>
            <person name="Wang M."/>
            <person name="Zifcakova L."/>
            <person name="Wipf D."/>
            <person name="Zambonelli A."/>
            <person name="Paolocci F."/>
            <person name="Nowrousian M."/>
            <person name="Ottonello S."/>
            <person name="Baldrian P."/>
            <person name="Spatafora J.W."/>
            <person name="Henrissat B."/>
            <person name="Nagy L.G."/>
            <person name="Aury J.M."/>
            <person name="Wincker P."/>
            <person name="Grigoriev I.V."/>
            <person name="Bonfante P."/>
            <person name="Martin F.M."/>
        </authorList>
    </citation>
    <scope>NUCLEOTIDE SEQUENCE [LARGE SCALE GENOMIC DNA]</scope>
    <source>
        <strain evidence="2 3">ATCC MYA-4762</strain>
    </source>
</reference>
<dbReference type="Proteomes" id="UP000267821">
    <property type="component" value="Unassembled WGS sequence"/>
</dbReference>
<dbReference type="AlphaFoldDB" id="A0A3N4LN09"/>
<evidence type="ECO:0008006" key="4">
    <source>
        <dbReference type="Google" id="ProtNLM"/>
    </source>
</evidence>
<accession>A0A3N4LN09</accession>
<organism evidence="2 3">
    <name type="scientific">Terfezia boudieri ATCC MYA-4762</name>
    <dbReference type="NCBI Taxonomy" id="1051890"/>
    <lineage>
        <taxon>Eukaryota</taxon>
        <taxon>Fungi</taxon>
        <taxon>Dikarya</taxon>
        <taxon>Ascomycota</taxon>
        <taxon>Pezizomycotina</taxon>
        <taxon>Pezizomycetes</taxon>
        <taxon>Pezizales</taxon>
        <taxon>Pezizaceae</taxon>
        <taxon>Terfezia</taxon>
    </lineage>
</organism>